<proteinExistence type="predicted"/>
<name>A0A1L7I4M1_9FLAO</name>
<sequence>MKKRYSNLQLVLNLPKELFNLLLLFLRSQDQFPKRDGKLVAIRRNTHTEIPFSYYSQPKSFKMNRIKLLGIITVMVSLCIAFLSDRSDYQFFSTIMIFFGIGWIIKGRISEMKAKRV</sequence>
<dbReference type="KEGG" id="gfl:GRFL_1817"/>
<dbReference type="Proteomes" id="UP000186230">
    <property type="component" value="Chromosome"/>
</dbReference>
<accession>A0A1L7I4M1</accession>
<dbReference type="AlphaFoldDB" id="A0A1L7I4M1"/>
<dbReference type="EMBL" id="CP016359">
    <property type="protein sequence ID" value="APU68541.1"/>
    <property type="molecule type" value="Genomic_DNA"/>
</dbReference>
<gene>
    <name evidence="1" type="ORF">GRFL_1817</name>
</gene>
<keyword evidence="2" id="KW-1185">Reference proteome</keyword>
<evidence type="ECO:0000313" key="1">
    <source>
        <dbReference type="EMBL" id="APU68541.1"/>
    </source>
</evidence>
<protein>
    <submittedName>
        <fullName evidence="1">Uncharacterized protein</fullName>
    </submittedName>
</protein>
<evidence type="ECO:0000313" key="2">
    <source>
        <dbReference type="Proteomes" id="UP000186230"/>
    </source>
</evidence>
<dbReference type="RefSeq" id="WP_083644295.1">
    <property type="nucleotide sequence ID" value="NZ_AMRU01000001.1"/>
</dbReference>
<organism evidence="1 2">
    <name type="scientific">Christiangramia flava JLT2011</name>
    <dbReference type="NCBI Taxonomy" id="1229726"/>
    <lineage>
        <taxon>Bacteria</taxon>
        <taxon>Pseudomonadati</taxon>
        <taxon>Bacteroidota</taxon>
        <taxon>Flavobacteriia</taxon>
        <taxon>Flavobacteriales</taxon>
        <taxon>Flavobacteriaceae</taxon>
        <taxon>Christiangramia</taxon>
    </lineage>
</organism>
<reference evidence="1 2" key="1">
    <citation type="submission" date="2016-07" db="EMBL/GenBank/DDBJ databases">
        <title>Multi-omics approach to identify versatile polysaccharide utilization systems of a marine flavobacterium Gramella flava.</title>
        <authorList>
            <person name="Tang K."/>
        </authorList>
    </citation>
    <scope>NUCLEOTIDE SEQUENCE [LARGE SCALE GENOMIC DNA]</scope>
    <source>
        <strain evidence="1 2">JLT2011</strain>
    </source>
</reference>